<reference evidence="2" key="2">
    <citation type="journal article" date="2023" name="Plants (Basel)">
        <title>Annotation of the Turnera subulata (Passifloraceae) Draft Genome Reveals the S-Locus Evolved after the Divergence of Turneroideae from Passifloroideae in a Stepwise Manner.</title>
        <authorList>
            <person name="Henning P.M."/>
            <person name="Roalson E.H."/>
            <person name="Mir W."/>
            <person name="McCubbin A.G."/>
            <person name="Shore J.S."/>
        </authorList>
    </citation>
    <scope>NUCLEOTIDE SEQUENCE</scope>
    <source>
        <strain evidence="2">F60SS</strain>
    </source>
</reference>
<accession>A0A9Q0GHU2</accession>
<evidence type="ECO:0008006" key="4">
    <source>
        <dbReference type="Google" id="ProtNLM"/>
    </source>
</evidence>
<gene>
    <name evidence="2" type="ORF">Tsubulata_028691</name>
</gene>
<keyword evidence="3" id="KW-1185">Reference proteome</keyword>
<dbReference type="OrthoDB" id="1744333at2759"/>
<proteinExistence type="predicted"/>
<reference evidence="2" key="1">
    <citation type="submission" date="2022-02" db="EMBL/GenBank/DDBJ databases">
        <authorList>
            <person name="Henning P.M."/>
            <person name="McCubbin A.G."/>
            <person name="Shore J.S."/>
        </authorList>
    </citation>
    <scope>NUCLEOTIDE SEQUENCE</scope>
    <source>
        <strain evidence="2">F60SS</strain>
        <tissue evidence="2">Leaves</tissue>
    </source>
</reference>
<dbReference type="Proteomes" id="UP001141552">
    <property type="component" value="Unassembled WGS sequence"/>
</dbReference>
<evidence type="ECO:0000313" key="3">
    <source>
        <dbReference type="Proteomes" id="UP001141552"/>
    </source>
</evidence>
<sequence length="219" mass="25708">MSRTETQELPPVVQQEGATSSTPTHEDQIRSYRRSQRLRYEAARRVPRAIRRNYRRSLESYLDPEQELDMSQRRRANLVPAERLYTTAWSDPSQRVYQHYSEERILVTGEGEQLDLGFINRRSYDLLLREGTEHIHLGLLMIRVHGLHRREAGTNVLIVLRDTRWGGDDRSIIGTMEIDMSRGTQLVYLAPNMMLSIHDFYRHIQLSIQARGYESWVGL</sequence>
<dbReference type="AlphaFoldDB" id="A0A9Q0GHU2"/>
<protein>
    <recommendedName>
        <fullName evidence="4">Polyprotein</fullName>
    </recommendedName>
</protein>
<dbReference type="Pfam" id="PF01107">
    <property type="entry name" value="MP"/>
    <property type="match status" value="1"/>
</dbReference>
<feature type="region of interest" description="Disordered" evidence="1">
    <location>
        <begin position="1"/>
        <end position="34"/>
    </location>
</feature>
<dbReference type="InterPro" id="IPR028919">
    <property type="entry name" value="Viral_movement"/>
</dbReference>
<organism evidence="2 3">
    <name type="scientific">Turnera subulata</name>
    <dbReference type="NCBI Taxonomy" id="218843"/>
    <lineage>
        <taxon>Eukaryota</taxon>
        <taxon>Viridiplantae</taxon>
        <taxon>Streptophyta</taxon>
        <taxon>Embryophyta</taxon>
        <taxon>Tracheophyta</taxon>
        <taxon>Spermatophyta</taxon>
        <taxon>Magnoliopsida</taxon>
        <taxon>eudicotyledons</taxon>
        <taxon>Gunneridae</taxon>
        <taxon>Pentapetalae</taxon>
        <taxon>rosids</taxon>
        <taxon>fabids</taxon>
        <taxon>Malpighiales</taxon>
        <taxon>Passifloraceae</taxon>
        <taxon>Turnera</taxon>
    </lineage>
</organism>
<name>A0A9Q0GHU2_9ROSI</name>
<comment type="caution">
    <text evidence="2">The sequence shown here is derived from an EMBL/GenBank/DDBJ whole genome shotgun (WGS) entry which is preliminary data.</text>
</comment>
<evidence type="ECO:0000256" key="1">
    <source>
        <dbReference type="SAM" id="MobiDB-lite"/>
    </source>
</evidence>
<evidence type="ECO:0000313" key="2">
    <source>
        <dbReference type="EMBL" id="KAJ4850533.1"/>
    </source>
</evidence>
<dbReference type="EMBL" id="JAKUCV010000299">
    <property type="protein sequence ID" value="KAJ4850533.1"/>
    <property type="molecule type" value="Genomic_DNA"/>
</dbReference>